<comment type="similarity">
    <text evidence="1">Belongs to the IPP transferase family.</text>
</comment>
<accession>A0A6A6GRP1</accession>
<dbReference type="InterPro" id="IPR039657">
    <property type="entry name" value="Dimethylallyltransferase"/>
</dbReference>
<evidence type="ECO:0000256" key="3">
    <source>
        <dbReference type="ARBA" id="ARBA00022741"/>
    </source>
</evidence>
<dbReference type="GO" id="GO:0006400">
    <property type="term" value="P:tRNA modification"/>
    <property type="evidence" value="ECO:0007669"/>
    <property type="project" value="TreeGrafter"/>
</dbReference>
<gene>
    <name evidence="6" type="ORF">BDZ85DRAFT_13770</name>
</gene>
<dbReference type="EMBL" id="ML992501">
    <property type="protein sequence ID" value="KAF2228259.1"/>
    <property type="molecule type" value="Genomic_DNA"/>
</dbReference>
<keyword evidence="4" id="KW-0067">ATP-binding</keyword>
<evidence type="ECO:0000313" key="7">
    <source>
        <dbReference type="Proteomes" id="UP000799538"/>
    </source>
</evidence>
<evidence type="ECO:0000256" key="2">
    <source>
        <dbReference type="ARBA" id="ARBA00022679"/>
    </source>
</evidence>
<dbReference type="PANTHER" id="PTHR11088:SF89">
    <property type="entry name" value="TRNA DIMETHYLALLYLTRANSFERASE"/>
    <property type="match status" value="1"/>
</dbReference>
<dbReference type="GO" id="GO:0005739">
    <property type="term" value="C:mitochondrion"/>
    <property type="evidence" value="ECO:0007669"/>
    <property type="project" value="TreeGrafter"/>
</dbReference>
<dbReference type="InterPro" id="IPR027417">
    <property type="entry name" value="P-loop_NTPase"/>
</dbReference>
<reference evidence="7" key="1">
    <citation type="journal article" date="2020" name="Stud. Mycol.">
        <title>101 Dothideomycetes genomes: A test case for predicting lifestyles and emergence of pathogens.</title>
        <authorList>
            <person name="Haridas S."/>
            <person name="Albert R."/>
            <person name="Binder M."/>
            <person name="Bloem J."/>
            <person name="LaButti K."/>
            <person name="Salamov A."/>
            <person name="Andreopoulos B."/>
            <person name="Baker S."/>
            <person name="Barry K."/>
            <person name="Bills G."/>
            <person name="Bluhm B."/>
            <person name="Cannon C."/>
            <person name="Castanera R."/>
            <person name="Culley D."/>
            <person name="Daum C."/>
            <person name="Ezra D."/>
            <person name="Gonzalez J."/>
            <person name="Henrissat B."/>
            <person name="Kuo A."/>
            <person name="Liang C."/>
            <person name="Lipzen A."/>
            <person name="Lutzoni F."/>
            <person name="Magnuson J."/>
            <person name="Mondo S."/>
            <person name="Nolan M."/>
            <person name="Ohm R."/>
            <person name="Pangilinan J."/>
            <person name="Park H.-J."/>
            <person name="Ramirez L."/>
            <person name="Alfaro M."/>
            <person name="Sun H."/>
            <person name="Tritt A."/>
            <person name="Yoshinaga Y."/>
            <person name="Zwiers L.-H."/>
            <person name="Turgeon B."/>
            <person name="Goodwin S."/>
            <person name="Spatafora J."/>
            <person name="Crous P."/>
            <person name="Grigoriev I."/>
        </authorList>
    </citation>
    <scope>NUCLEOTIDE SEQUENCE [LARGE SCALE GENOMIC DNA]</scope>
    <source>
        <strain evidence="7">CECT 20119</strain>
    </source>
</reference>
<dbReference type="PANTHER" id="PTHR11088">
    <property type="entry name" value="TRNA DIMETHYLALLYLTRANSFERASE"/>
    <property type="match status" value="1"/>
</dbReference>
<feature type="compositionally biased region" description="Basic and acidic residues" evidence="5">
    <location>
        <begin position="360"/>
        <end position="370"/>
    </location>
</feature>
<keyword evidence="3" id="KW-0547">Nucleotide-binding</keyword>
<dbReference type="SUPFAM" id="SSF52540">
    <property type="entry name" value="P-loop containing nucleoside triphosphate hydrolases"/>
    <property type="match status" value="1"/>
</dbReference>
<dbReference type="Gene3D" id="3.40.50.300">
    <property type="entry name" value="P-loop containing nucleotide triphosphate hydrolases"/>
    <property type="match status" value="1"/>
</dbReference>
<dbReference type="OrthoDB" id="414463at2759"/>
<dbReference type="GO" id="GO:0005524">
    <property type="term" value="F:ATP binding"/>
    <property type="evidence" value="ECO:0007669"/>
    <property type="project" value="UniProtKB-KW"/>
</dbReference>
<keyword evidence="2" id="KW-0808">Transferase</keyword>
<proteinExistence type="inferred from homology"/>
<organism evidence="6 7">
    <name type="scientific">Elsinoe ampelina</name>
    <dbReference type="NCBI Taxonomy" id="302913"/>
    <lineage>
        <taxon>Eukaryota</taxon>
        <taxon>Fungi</taxon>
        <taxon>Dikarya</taxon>
        <taxon>Ascomycota</taxon>
        <taxon>Pezizomycotina</taxon>
        <taxon>Dothideomycetes</taxon>
        <taxon>Dothideomycetidae</taxon>
        <taxon>Myriangiales</taxon>
        <taxon>Elsinoaceae</taxon>
        <taxon>Elsinoe</taxon>
    </lineage>
</organism>
<name>A0A6A6GRP1_9PEZI</name>
<evidence type="ECO:0000256" key="4">
    <source>
        <dbReference type="ARBA" id="ARBA00022840"/>
    </source>
</evidence>
<protein>
    <submittedName>
        <fullName evidence="6">Uncharacterized protein</fullName>
    </submittedName>
</protein>
<evidence type="ECO:0000256" key="5">
    <source>
        <dbReference type="SAM" id="MobiDB-lite"/>
    </source>
</evidence>
<dbReference type="Proteomes" id="UP000799538">
    <property type="component" value="Unassembled WGS sequence"/>
</dbReference>
<feature type="region of interest" description="Disordered" evidence="5">
    <location>
        <begin position="360"/>
        <end position="383"/>
    </location>
</feature>
<keyword evidence="7" id="KW-1185">Reference proteome</keyword>
<dbReference type="AlphaFoldDB" id="A0A6A6GRP1"/>
<evidence type="ECO:0000313" key="6">
    <source>
        <dbReference type="EMBL" id="KAF2228259.1"/>
    </source>
</evidence>
<evidence type="ECO:0000256" key="1">
    <source>
        <dbReference type="ARBA" id="ARBA00005842"/>
    </source>
</evidence>
<sequence length="401" mass="45538">MCPYLMDQALCLTTEDRSDRRERRDLRSGPTIFILGSRGTRKTQLAHSIADHVSGELVSIDSVKVYSDVPALTGRSQTRVKEHMTGYLATTDEPSCFLNDVHTVIDDIHRRRRVAILHGGSTSLTTPLLFDPRVQLCRLLVIILHGKQSDIEASISSRIDRTLPSILADVRKLHTLERQNYDSQPLSGVFKAHGYQELRPWARAAALADAQSADRGPRLPPPCTAHKSTSSRSAHKAARRRLHGLLETGVAQLKKASTDHARRQSQWLFTEVIPTLHSQNMDFRMFNVPGPDQSEDRFDITVTRPVLIHVREWLDRQRAECMRAEPDSLTHLSRPKPEREGQRFWKNGRFDWSMITPTGEHEDERRHAMEKQQGNEGPTSCGVEADMDLRDIRQHFAGYGL</sequence>
<feature type="region of interest" description="Disordered" evidence="5">
    <location>
        <begin position="213"/>
        <end position="238"/>
    </location>
</feature>
<dbReference type="GO" id="GO:0052381">
    <property type="term" value="F:tRNA dimethylallyltransferase activity"/>
    <property type="evidence" value="ECO:0007669"/>
    <property type="project" value="TreeGrafter"/>
</dbReference>